<feature type="region of interest" description="Disordered" evidence="9">
    <location>
        <begin position="286"/>
        <end position="305"/>
    </location>
</feature>
<feature type="domain" description="Methyl-accepting transducer" evidence="11">
    <location>
        <begin position="327"/>
        <end position="563"/>
    </location>
</feature>
<evidence type="ECO:0000256" key="5">
    <source>
        <dbReference type="ARBA" id="ARBA00023136"/>
    </source>
</evidence>
<keyword evidence="2" id="KW-1003">Cell membrane</keyword>
<keyword evidence="14" id="KW-1185">Reference proteome</keyword>
<evidence type="ECO:0000259" key="11">
    <source>
        <dbReference type="PROSITE" id="PS50111"/>
    </source>
</evidence>
<evidence type="ECO:0000256" key="8">
    <source>
        <dbReference type="PROSITE-ProRule" id="PRU00284"/>
    </source>
</evidence>
<dbReference type="SMART" id="SM00283">
    <property type="entry name" value="MA"/>
    <property type="match status" value="1"/>
</dbReference>
<organism evidence="13 14">
    <name type="scientific">Solidesulfovibrio carbinoliphilus subsp. oakridgensis</name>
    <dbReference type="NCBI Taxonomy" id="694327"/>
    <lineage>
        <taxon>Bacteria</taxon>
        <taxon>Pseudomonadati</taxon>
        <taxon>Thermodesulfobacteriota</taxon>
        <taxon>Desulfovibrionia</taxon>
        <taxon>Desulfovibrionales</taxon>
        <taxon>Desulfovibrionaceae</taxon>
        <taxon>Solidesulfovibrio</taxon>
    </lineage>
</organism>
<dbReference type="Gene3D" id="1.10.287.950">
    <property type="entry name" value="Methyl-accepting chemotaxis protein"/>
    <property type="match status" value="1"/>
</dbReference>
<dbReference type="SMART" id="SM00304">
    <property type="entry name" value="HAMP"/>
    <property type="match status" value="1"/>
</dbReference>
<gene>
    <name evidence="13" type="ORF">DFW101_0142</name>
</gene>
<dbReference type="AlphaFoldDB" id="G7QCK3"/>
<keyword evidence="3 10" id="KW-0812">Transmembrane</keyword>
<evidence type="ECO:0000256" key="3">
    <source>
        <dbReference type="ARBA" id="ARBA00022692"/>
    </source>
</evidence>
<dbReference type="Proteomes" id="UP000004662">
    <property type="component" value="Chromosome"/>
</dbReference>
<dbReference type="InterPro" id="IPR003660">
    <property type="entry name" value="HAMP_dom"/>
</dbReference>
<dbReference type="HOGENOM" id="CLU_000445_107_21_7"/>
<dbReference type="PANTHER" id="PTHR32089:SF112">
    <property type="entry name" value="LYSOZYME-LIKE PROTEIN-RELATED"/>
    <property type="match status" value="1"/>
</dbReference>
<dbReference type="GO" id="GO:0005886">
    <property type="term" value="C:plasma membrane"/>
    <property type="evidence" value="ECO:0007669"/>
    <property type="project" value="UniProtKB-SubCell"/>
</dbReference>
<evidence type="ECO:0000256" key="4">
    <source>
        <dbReference type="ARBA" id="ARBA00022989"/>
    </source>
</evidence>
<dbReference type="OrthoDB" id="9787709at2"/>
<dbReference type="Pfam" id="PF00672">
    <property type="entry name" value="HAMP"/>
    <property type="match status" value="1"/>
</dbReference>
<proteinExistence type="inferred from homology"/>
<reference evidence="14" key="1">
    <citation type="journal article" date="2015" name="Genome Announc.">
        <title>High-Quality Draft Genome Sequence of Desulfovibrio carbinoliphilus FW-101-2B, an Organic Acid-Oxidizing Sulfate-Reducing Bacterium Isolated from Uranium(VI)-Contaminated Groundwater.</title>
        <authorList>
            <person name="Ramsay B.D."/>
            <person name="Hwang C."/>
            <person name="Woo H.L."/>
            <person name="Carroll S.L."/>
            <person name="Lucas S."/>
            <person name="Han J."/>
            <person name="Lapidus A.L."/>
            <person name="Cheng J.F."/>
            <person name="Goodwin L.A."/>
            <person name="Pitluck S."/>
            <person name="Peters L."/>
            <person name="Chertkov O."/>
            <person name="Held B."/>
            <person name="Detter J.C."/>
            <person name="Han C.S."/>
            <person name="Tapia R."/>
            <person name="Land M.L."/>
            <person name="Hauser L.J."/>
            <person name="Kyrpides N.C."/>
            <person name="Ivanova N.N."/>
            <person name="Mikhailova N."/>
            <person name="Pagani I."/>
            <person name="Woyke T."/>
            <person name="Arkin A.P."/>
            <person name="Dehal P."/>
            <person name="Chivian D."/>
            <person name="Criddle C.S."/>
            <person name="Wu W."/>
            <person name="Chakraborty R."/>
            <person name="Hazen T.C."/>
            <person name="Fields M.W."/>
        </authorList>
    </citation>
    <scope>NUCLEOTIDE SEQUENCE [LARGE SCALE GENOMIC DNA]</scope>
    <source>
        <strain evidence="14">FW-101-2B</strain>
    </source>
</reference>
<evidence type="ECO:0000256" key="9">
    <source>
        <dbReference type="SAM" id="MobiDB-lite"/>
    </source>
</evidence>
<feature type="domain" description="HAMP" evidence="12">
    <location>
        <begin position="228"/>
        <end position="280"/>
    </location>
</feature>
<protein>
    <submittedName>
        <fullName evidence="13">Methyl-accepting chemotaxis sensory transducer with Cache sensor</fullName>
    </submittedName>
</protein>
<evidence type="ECO:0000256" key="6">
    <source>
        <dbReference type="ARBA" id="ARBA00023224"/>
    </source>
</evidence>
<evidence type="ECO:0000256" key="10">
    <source>
        <dbReference type="SAM" id="Phobius"/>
    </source>
</evidence>
<dbReference type="Gene3D" id="1.10.8.500">
    <property type="entry name" value="HAMP domain in histidine kinase"/>
    <property type="match status" value="1"/>
</dbReference>
<feature type="transmembrane region" description="Helical" evidence="10">
    <location>
        <begin position="203"/>
        <end position="226"/>
    </location>
</feature>
<dbReference type="STRING" id="694327.DFW101_0142"/>
<dbReference type="SUPFAM" id="SSF58104">
    <property type="entry name" value="Methyl-accepting chemotaxis protein (MCP) signaling domain"/>
    <property type="match status" value="1"/>
</dbReference>
<keyword evidence="6 8" id="KW-0807">Transducer</keyword>
<dbReference type="PROSITE" id="PS50885">
    <property type="entry name" value="HAMP"/>
    <property type="match status" value="1"/>
</dbReference>
<keyword evidence="4 10" id="KW-1133">Transmembrane helix</keyword>
<keyword evidence="5 10" id="KW-0472">Membrane</keyword>
<evidence type="ECO:0000256" key="1">
    <source>
        <dbReference type="ARBA" id="ARBA00004651"/>
    </source>
</evidence>
<evidence type="ECO:0000259" key="12">
    <source>
        <dbReference type="PROSITE" id="PS50885"/>
    </source>
</evidence>
<dbReference type="GO" id="GO:0007165">
    <property type="term" value="P:signal transduction"/>
    <property type="evidence" value="ECO:0007669"/>
    <property type="project" value="UniProtKB-KW"/>
</dbReference>
<dbReference type="PANTHER" id="PTHR32089">
    <property type="entry name" value="METHYL-ACCEPTING CHEMOTAXIS PROTEIN MCPB"/>
    <property type="match status" value="1"/>
</dbReference>
<dbReference type="CDD" id="cd06225">
    <property type="entry name" value="HAMP"/>
    <property type="match status" value="1"/>
</dbReference>
<dbReference type="Pfam" id="PF00015">
    <property type="entry name" value="MCPsignal"/>
    <property type="match status" value="1"/>
</dbReference>
<name>G7QCK3_9BACT</name>
<dbReference type="Gene3D" id="3.30.450.20">
    <property type="entry name" value="PAS domain"/>
    <property type="match status" value="1"/>
</dbReference>
<sequence length="602" mass="63181">MKNLHIRTKLLLLFLISTLSAAVLFGVGAYSSRRLAETGAREAAEAMMAGERAKIKVATDSLASVLSKSLSSLEGEAARTAFLRQAVKDAFFEEDRSGYYFVYTGTTNVAHPVNPTLQGKDLAELKGPDGVYSVRDLARAAAAGGGFVTFSWAKPGKGDMPKIGYATRIPGSDYWIGTGVYVDNVNEAAANIVAHMQAEGDRMMYIDGAVFAVMFLLVLLPLSIMISRGIVRPIRETTEAARRIAAGDLDVRLAATGDDEAGQLQQALDSMAGSLKRNLDALTEKEAEAKREAGRSAQAAEEAREAAGRVEAANAAMLGAVHGLTGVVSEVGAATHDLTSLGQDIHQGARQQQERLENTAQAMGEMRDAVGEVARNAAEASKATGQTREIALEGAGIAKKTAQAMTELKSMADSLKTNMGQLGTKSEGIGAVIQVISDIADQTNLLALNAAIEAARAGEAGRGFAVVADEVRKLAEKTMAATGEVGQNIKAIQAMTRENMDGVDNTMQSVDATARLAEQSGEMLRQILEAAEHSASQVRAIASAADQQAASAQAIMESVAQVSDIARDNAGRAKDASQHFQNLSDQTGALSGLIKQLGSLDG</sequence>
<dbReference type="Pfam" id="PF17200">
    <property type="entry name" value="sCache_2"/>
    <property type="match status" value="1"/>
</dbReference>
<dbReference type="PROSITE" id="PS50111">
    <property type="entry name" value="CHEMOTAXIS_TRANSDUC_2"/>
    <property type="match status" value="1"/>
</dbReference>
<evidence type="ECO:0000256" key="7">
    <source>
        <dbReference type="ARBA" id="ARBA00029447"/>
    </source>
</evidence>
<dbReference type="InterPro" id="IPR033480">
    <property type="entry name" value="sCache_2"/>
</dbReference>
<comment type="similarity">
    <text evidence="7">Belongs to the methyl-accepting chemotaxis (MCP) protein family.</text>
</comment>
<dbReference type="SMART" id="SM01049">
    <property type="entry name" value="Cache_2"/>
    <property type="match status" value="1"/>
</dbReference>
<dbReference type="eggNOG" id="COG0840">
    <property type="taxonomic scope" value="Bacteria"/>
</dbReference>
<evidence type="ECO:0000256" key="2">
    <source>
        <dbReference type="ARBA" id="ARBA00022475"/>
    </source>
</evidence>
<dbReference type="InterPro" id="IPR004089">
    <property type="entry name" value="MCPsignal_dom"/>
</dbReference>
<dbReference type="CDD" id="cd11386">
    <property type="entry name" value="MCP_signal"/>
    <property type="match status" value="1"/>
</dbReference>
<dbReference type="EMBL" id="CM001368">
    <property type="protein sequence ID" value="EHJ46159.1"/>
    <property type="molecule type" value="Genomic_DNA"/>
</dbReference>
<evidence type="ECO:0000313" key="13">
    <source>
        <dbReference type="EMBL" id="EHJ46159.1"/>
    </source>
</evidence>
<accession>G7QCK3</accession>
<comment type="subcellular location">
    <subcellularLocation>
        <location evidence="1">Cell membrane</location>
        <topology evidence="1">Multi-pass membrane protein</topology>
    </subcellularLocation>
</comment>
<evidence type="ECO:0000313" key="14">
    <source>
        <dbReference type="Proteomes" id="UP000004662"/>
    </source>
</evidence>